<keyword evidence="3" id="KW-1185">Reference proteome</keyword>
<evidence type="ECO:0000313" key="3">
    <source>
        <dbReference type="Proteomes" id="UP000030665"/>
    </source>
</evidence>
<dbReference type="EMBL" id="HG805896">
    <property type="protein sequence ID" value="CDW54432.1"/>
    <property type="molecule type" value="Genomic_DNA"/>
</dbReference>
<organism evidence="2 3">
    <name type="scientific">Trichuris trichiura</name>
    <name type="common">Whipworm</name>
    <name type="synonym">Trichocephalus trichiurus</name>
    <dbReference type="NCBI Taxonomy" id="36087"/>
    <lineage>
        <taxon>Eukaryota</taxon>
        <taxon>Metazoa</taxon>
        <taxon>Ecdysozoa</taxon>
        <taxon>Nematoda</taxon>
        <taxon>Enoplea</taxon>
        <taxon>Dorylaimia</taxon>
        <taxon>Trichinellida</taxon>
        <taxon>Trichuridae</taxon>
        <taxon>Trichuris</taxon>
    </lineage>
</organism>
<protein>
    <submittedName>
        <fullName evidence="2">Uncharacterized protein</fullName>
    </submittedName>
</protein>
<proteinExistence type="predicted"/>
<sequence length="140" mass="15347">MESQNNDKRQNLPQAASGEKKSAKAEKEEKTDIRAKPVLQENKEPTGAANVGVVDLSNGGSVLFEKLQQITANVTDPVQQLLMVPDEGFESMKETVTQTIRSMTPEQRRLLTVSCKQLLGYATQTPRGATRAAEIVFNAM</sequence>
<dbReference type="Proteomes" id="UP000030665">
    <property type="component" value="Unassembled WGS sequence"/>
</dbReference>
<dbReference type="OrthoDB" id="10518431at2759"/>
<evidence type="ECO:0000256" key="1">
    <source>
        <dbReference type="SAM" id="MobiDB-lite"/>
    </source>
</evidence>
<feature type="compositionally biased region" description="Basic and acidic residues" evidence="1">
    <location>
        <begin position="1"/>
        <end position="10"/>
    </location>
</feature>
<reference evidence="2" key="1">
    <citation type="submission" date="2014-01" db="EMBL/GenBank/DDBJ databases">
        <authorList>
            <person name="Aslett M."/>
        </authorList>
    </citation>
    <scope>NUCLEOTIDE SEQUENCE</scope>
</reference>
<gene>
    <name evidence="2" type="ORF">TTRE_0000270201</name>
</gene>
<dbReference type="AlphaFoldDB" id="A0A077Z1Q9"/>
<evidence type="ECO:0000313" key="2">
    <source>
        <dbReference type="EMBL" id="CDW54432.1"/>
    </source>
</evidence>
<feature type="region of interest" description="Disordered" evidence="1">
    <location>
        <begin position="1"/>
        <end position="52"/>
    </location>
</feature>
<reference evidence="2" key="2">
    <citation type="submission" date="2014-03" db="EMBL/GenBank/DDBJ databases">
        <title>The whipworm genome and dual-species transcriptomics of an intimate host-pathogen interaction.</title>
        <authorList>
            <person name="Foth B.J."/>
            <person name="Tsai I.J."/>
            <person name="Reid A.J."/>
            <person name="Bancroft A.J."/>
            <person name="Nichol S."/>
            <person name="Tracey A."/>
            <person name="Holroyd N."/>
            <person name="Cotton J.A."/>
            <person name="Stanley E.J."/>
            <person name="Zarowiecki M."/>
            <person name="Liu J.Z."/>
            <person name="Huckvale T."/>
            <person name="Cooper P.J."/>
            <person name="Grencis R.K."/>
            <person name="Berriman M."/>
        </authorList>
    </citation>
    <scope>NUCLEOTIDE SEQUENCE [LARGE SCALE GENOMIC DNA]</scope>
</reference>
<name>A0A077Z1Q9_TRITR</name>
<feature type="compositionally biased region" description="Basic and acidic residues" evidence="1">
    <location>
        <begin position="18"/>
        <end position="35"/>
    </location>
</feature>
<accession>A0A077Z1Q9</accession>